<dbReference type="EMBL" id="JAFBIT010000002">
    <property type="protein sequence ID" value="MCF2652411.1"/>
    <property type="molecule type" value="Genomic_DNA"/>
</dbReference>
<evidence type="ECO:0000259" key="1">
    <source>
        <dbReference type="Pfam" id="PF01872"/>
    </source>
</evidence>
<name>A0ABS9CPX0_9FIRM</name>
<dbReference type="Proteomes" id="UP001299220">
    <property type="component" value="Unassembled WGS sequence"/>
</dbReference>
<dbReference type="InterPro" id="IPR002734">
    <property type="entry name" value="RibDG_C"/>
</dbReference>
<dbReference type="InterPro" id="IPR024072">
    <property type="entry name" value="DHFR-like_dom_sf"/>
</dbReference>
<evidence type="ECO:0000313" key="2">
    <source>
        <dbReference type="EMBL" id="MCF2652411.1"/>
    </source>
</evidence>
<proteinExistence type="predicted"/>
<feature type="domain" description="Bacterial bifunctional deaminase-reductase C-terminal" evidence="1">
    <location>
        <begin position="8"/>
        <end position="205"/>
    </location>
</feature>
<reference evidence="2 3" key="1">
    <citation type="submission" date="2020-12" db="EMBL/GenBank/DDBJ databases">
        <title>Whole genome sequences of gut porcine anaerobes.</title>
        <authorList>
            <person name="Kubasova T."/>
            <person name="Jahodarova E."/>
            <person name="Rychlik I."/>
        </authorList>
    </citation>
    <scope>NUCLEOTIDE SEQUENCE [LARGE SCALE GENOMIC DNA]</scope>
    <source>
        <strain evidence="2 3">An867</strain>
    </source>
</reference>
<gene>
    <name evidence="2" type="ORF">JQM67_07335</name>
</gene>
<keyword evidence="3" id="KW-1185">Reference proteome</keyword>
<dbReference type="Pfam" id="PF01872">
    <property type="entry name" value="RibD_C"/>
    <property type="match status" value="1"/>
</dbReference>
<dbReference type="Gene3D" id="3.40.430.10">
    <property type="entry name" value="Dihydrofolate Reductase, subunit A"/>
    <property type="match status" value="1"/>
</dbReference>
<organism evidence="2 3">
    <name type="scientific">Anaeromassilibacillus senegalensis</name>
    <dbReference type="NCBI Taxonomy" id="1673717"/>
    <lineage>
        <taxon>Bacteria</taxon>
        <taxon>Bacillati</taxon>
        <taxon>Bacillota</taxon>
        <taxon>Clostridia</taxon>
        <taxon>Eubacteriales</taxon>
        <taxon>Acutalibacteraceae</taxon>
        <taxon>Anaeromassilibacillus</taxon>
    </lineage>
</organism>
<accession>A0ABS9CPX0</accession>
<dbReference type="SUPFAM" id="SSF53597">
    <property type="entry name" value="Dihydrofolate reductase-like"/>
    <property type="match status" value="1"/>
</dbReference>
<comment type="caution">
    <text evidence="2">The sequence shown here is derived from an EMBL/GenBank/DDBJ whole genome shotgun (WGS) entry which is preliminary data.</text>
</comment>
<sequence>MKKRPVTTLFLLVSADGKISTGASDELDVDRDFPKLPGVREGLHQYYEIERTTDLWSLNSGRVQAKVGANTSPLPETHGPVSFVVIDNHHLTAHGVAYFAALSKTFVLVTTNPKHPAYGVQAENLHILYYDHLCAARMLEDLYARFGCERLTVQTGGTLNAVFLREKVLDYIDFVVAPVLVGGRDTASAVDGESLRTADELGKLGVLQLERAEQLEDSYLRLRYRVIR</sequence>
<evidence type="ECO:0000313" key="3">
    <source>
        <dbReference type="Proteomes" id="UP001299220"/>
    </source>
</evidence>
<protein>
    <submittedName>
        <fullName evidence="2">Dihydrofolate reductase family protein</fullName>
    </submittedName>
</protein>